<dbReference type="SMART" id="SM00060">
    <property type="entry name" value="FN3"/>
    <property type="match status" value="3"/>
</dbReference>
<dbReference type="InterPro" id="IPR051622">
    <property type="entry name" value="R-tyr_protein_phosphatases"/>
</dbReference>
<feature type="chain" id="PRO_5021215634" description="Receptor-type tyrosine-protein phosphatase U" evidence="25">
    <location>
        <begin position="19"/>
        <end position="1434"/>
    </location>
</feature>
<proteinExistence type="inferred from homology"/>
<evidence type="ECO:0000256" key="25">
    <source>
        <dbReference type="SAM" id="SignalP"/>
    </source>
</evidence>
<dbReference type="Pfam" id="PF00102">
    <property type="entry name" value="Y_phosphatase"/>
    <property type="match status" value="2"/>
</dbReference>
<feature type="domain" description="Fibronectin type-III" evidence="30">
    <location>
        <begin position="384"/>
        <end position="485"/>
    </location>
</feature>
<feature type="compositionally biased region" description="Low complexity" evidence="23">
    <location>
        <begin position="830"/>
        <end position="846"/>
    </location>
</feature>
<keyword evidence="11" id="KW-0130">Cell adhesion</keyword>
<dbReference type="SMART" id="SM00409">
    <property type="entry name" value="IG"/>
    <property type="match status" value="1"/>
</dbReference>
<evidence type="ECO:0000259" key="29">
    <source>
        <dbReference type="PROSITE" id="PS50835"/>
    </source>
</evidence>
<evidence type="ECO:0000256" key="24">
    <source>
        <dbReference type="SAM" id="Phobius"/>
    </source>
</evidence>
<dbReference type="InterPro" id="IPR000387">
    <property type="entry name" value="Tyr_Pase_dom"/>
</dbReference>
<dbReference type="CDD" id="cd06263">
    <property type="entry name" value="MAM"/>
    <property type="match status" value="1"/>
</dbReference>
<keyword evidence="9" id="KW-0221">Differentiation</keyword>
<feature type="domain" description="Tyrosine-protein phosphatase" evidence="26">
    <location>
        <begin position="902"/>
        <end position="1133"/>
    </location>
</feature>
<keyword evidence="19" id="KW-0393">Immunoglobulin domain</keyword>
<reference evidence="32" key="1">
    <citation type="submission" date="2018-06" db="EMBL/GenBank/DDBJ databases">
        <title>Genome assembly of Danube salmon.</title>
        <authorList>
            <person name="Macqueen D.J."/>
            <person name="Gundappa M.K."/>
        </authorList>
    </citation>
    <scope>NUCLEOTIDE SEQUENCE [LARGE SCALE GENOMIC DNA]</scope>
</reference>
<dbReference type="Pfam" id="PF23144">
    <property type="entry name" value="Fn3_PTPRU"/>
    <property type="match status" value="1"/>
</dbReference>
<accession>A0A4W5LMX1</accession>
<evidence type="ECO:0000259" key="27">
    <source>
        <dbReference type="PROSITE" id="PS50056"/>
    </source>
</evidence>
<dbReference type="GO" id="GO:0070161">
    <property type="term" value="C:anchoring junction"/>
    <property type="evidence" value="ECO:0007669"/>
    <property type="project" value="UniProtKB-SubCell"/>
</dbReference>
<evidence type="ECO:0000256" key="20">
    <source>
        <dbReference type="ARBA" id="ARBA00051722"/>
    </source>
</evidence>
<dbReference type="PROSITE" id="PS50835">
    <property type="entry name" value="IG_LIKE"/>
    <property type="match status" value="1"/>
</dbReference>
<comment type="subcellular location">
    <subcellularLocation>
        <location evidence="2">Cell junction</location>
    </subcellularLocation>
    <subcellularLocation>
        <location evidence="1">Cell membrane</location>
        <topology evidence="1">Single-pass type I membrane protein</topology>
    </subcellularLocation>
</comment>
<name>A0A4W5LMX1_9TELE</name>
<dbReference type="Pfam" id="PF00629">
    <property type="entry name" value="MAM"/>
    <property type="match status" value="1"/>
</dbReference>
<keyword evidence="8" id="KW-0677">Repeat</keyword>
<evidence type="ECO:0000313" key="31">
    <source>
        <dbReference type="Ensembl" id="ENSHHUP00000027104.1"/>
    </source>
</evidence>
<feature type="signal peptide" evidence="25">
    <location>
        <begin position="1"/>
        <end position="18"/>
    </location>
</feature>
<evidence type="ECO:0000256" key="9">
    <source>
        <dbReference type="ARBA" id="ARBA00022782"/>
    </source>
</evidence>
<dbReference type="PRINTS" id="PR00020">
    <property type="entry name" value="MAMDOMAIN"/>
</dbReference>
<dbReference type="InterPro" id="IPR016130">
    <property type="entry name" value="Tyr_Pase_AS"/>
</dbReference>
<dbReference type="InterPro" id="IPR013151">
    <property type="entry name" value="Immunoglobulin_dom"/>
</dbReference>
<feature type="region of interest" description="Disordered" evidence="23">
    <location>
        <begin position="823"/>
        <end position="858"/>
    </location>
</feature>
<dbReference type="InterPro" id="IPR057598">
    <property type="entry name" value="Fn3_PTPRU"/>
</dbReference>
<evidence type="ECO:0000256" key="2">
    <source>
        <dbReference type="ARBA" id="ARBA00004282"/>
    </source>
</evidence>
<evidence type="ECO:0000256" key="19">
    <source>
        <dbReference type="ARBA" id="ARBA00023319"/>
    </source>
</evidence>
<evidence type="ECO:0000256" key="23">
    <source>
        <dbReference type="SAM" id="MobiDB-lite"/>
    </source>
</evidence>
<dbReference type="Proteomes" id="UP000314982">
    <property type="component" value="Unassembled WGS sequence"/>
</dbReference>
<dbReference type="InterPro" id="IPR000998">
    <property type="entry name" value="MAM_dom"/>
</dbReference>
<dbReference type="InterPro" id="IPR003595">
    <property type="entry name" value="Tyr_Pase_cat"/>
</dbReference>
<evidence type="ECO:0000256" key="12">
    <source>
        <dbReference type="ARBA" id="ARBA00022912"/>
    </source>
</evidence>
<keyword evidence="13" id="KW-0965">Cell junction</keyword>
<comment type="catalytic activity">
    <reaction evidence="20">
        <text>O-phospho-L-tyrosyl-[protein] + H2O = L-tyrosyl-[protein] + phosphate</text>
        <dbReference type="Rhea" id="RHEA:10684"/>
        <dbReference type="Rhea" id="RHEA-COMP:10136"/>
        <dbReference type="Rhea" id="RHEA-COMP:20101"/>
        <dbReference type="ChEBI" id="CHEBI:15377"/>
        <dbReference type="ChEBI" id="CHEBI:43474"/>
        <dbReference type="ChEBI" id="CHEBI:46858"/>
        <dbReference type="ChEBI" id="CHEBI:61978"/>
        <dbReference type="EC" id="3.1.3.48"/>
    </reaction>
</comment>
<feature type="domain" description="Tyrosine specific protein phosphatases" evidence="27">
    <location>
        <begin position="1053"/>
        <end position="1124"/>
    </location>
</feature>
<dbReference type="FunFam" id="2.60.40.10:FF:000019">
    <property type="entry name" value="receptor-type tyrosine-protein phosphatase kappa isoform X2"/>
    <property type="match status" value="1"/>
</dbReference>
<dbReference type="InterPro" id="IPR003961">
    <property type="entry name" value="FN3_dom"/>
</dbReference>
<evidence type="ECO:0000256" key="13">
    <source>
        <dbReference type="ARBA" id="ARBA00022949"/>
    </source>
</evidence>
<dbReference type="Gene3D" id="3.90.190.10">
    <property type="entry name" value="Protein tyrosine phosphatase superfamily"/>
    <property type="match status" value="2"/>
</dbReference>
<dbReference type="GeneTree" id="ENSGT00940000157151"/>
<feature type="domain" description="Fibronectin type-III" evidence="30">
    <location>
        <begin position="286"/>
        <end position="381"/>
    </location>
</feature>
<dbReference type="InterPro" id="IPR013783">
    <property type="entry name" value="Ig-like_fold"/>
</dbReference>
<dbReference type="SUPFAM" id="SSF52799">
    <property type="entry name" value="(Phosphotyrosine protein) phosphatases II"/>
    <property type="match status" value="2"/>
</dbReference>
<dbReference type="PROSITE" id="PS50060">
    <property type="entry name" value="MAM_2"/>
    <property type="match status" value="1"/>
</dbReference>
<evidence type="ECO:0000256" key="15">
    <source>
        <dbReference type="ARBA" id="ARBA00023136"/>
    </source>
</evidence>
<evidence type="ECO:0000256" key="8">
    <source>
        <dbReference type="ARBA" id="ARBA00022737"/>
    </source>
</evidence>
<evidence type="ECO:0000256" key="5">
    <source>
        <dbReference type="ARBA" id="ARBA00022475"/>
    </source>
</evidence>
<organism evidence="31 32">
    <name type="scientific">Hucho hucho</name>
    <name type="common">huchen</name>
    <dbReference type="NCBI Taxonomy" id="62062"/>
    <lineage>
        <taxon>Eukaryota</taxon>
        <taxon>Metazoa</taxon>
        <taxon>Chordata</taxon>
        <taxon>Craniata</taxon>
        <taxon>Vertebrata</taxon>
        <taxon>Euteleostomi</taxon>
        <taxon>Actinopterygii</taxon>
        <taxon>Neopterygii</taxon>
        <taxon>Teleostei</taxon>
        <taxon>Protacanthopterygii</taxon>
        <taxon>Salmoniformes</taxon>
        <taxon>Salmonidae</taxon>
        <taxon>Salmoninae</taxon>
        <taxon>Hucho</taxon>
    </lineage>
</organism>
<evidence type="ECO:0000313" key="32">
    <source>
        <dbReference type="Proteomes" id="UP000314982"/>
    </source>
</evidence>
<feature type="domain" description="Tyrosine-protein phosphatase" evidence="26">
    <location>
        <begin position="1165"/>
        <end position="1415"/>
    </location>
</feature>
<dbReference type="PROSITE" id="PS00383">
    <property type="entry name" value="TYR_PHOSPHATASE_1"/>
    <property type="match status" value="2"/>
</dbReference>
<keyword evidence="15 24" id="KW-0472">Membrane</keyword>
<evidence type="ECO:0000256" key="6">
    <source>
        <dbReference type="ARBA" id="ARBA00022692"/>
    </source>
</evidence>
<dbReference type="STRING" id="62062.ENSHHUP00000027104"/>
<protein>
    <recommendedName>
        <fullName evidence="21">Receptor-type tyrosine-protein phosphatase U</fullName>
        <ecNumber evidence="4">3.1.3.48</ecNumber>
    </recommendedName>
    <alternativeName>
        <fullName evidence="22">Receptor-type protein-tyrosine phosphatase psi</fullName>
    </alternativeName>
</protein>
<feature type="domain" description="Tyrosine specific protein phosphatases" evidence="27">
    <location>
        <begin position="1330"/>
        <end position="1400"/>
    </location>
</feature>
<evidence type="ECO:0000256" key="22">
    <source>
        <dbReference type="ARBA" id="ARBA00083361"/>
    </source>
</evidence>
<dbReference type="GO" id="GO:0005886">
    <property type="term" value="C:plasma membrane"/>
    <property type="evidence" value="ECO:0007669"/>
    <property type="project" value="UniProtKB-SubCell"/>
</dbReference>
<evidence type="ECO:0000256" key="10">
    <source>
        <dbReference type="ARBA" id="ARBA00022801"/>
    </source>
</evidence>
<keyword evidence="12" id="KW-0904">Protein phosphatase</keyword>
<keyword evidence="18" id="KW-0325">Glycoprotein</keyword>
<dbReference type="SMART" id="SM00194">
    <property type="entry name" value="PTPc"/>
    <property type="match status" value="2"/>
</dbReference>
<dbReference type="CDD" id="cd00063">
    <property type="entry name" value="FN3"/>
    <property type="match status" value="2"/>
</dbReference>
<dbReference type="FunFam" id="2.60.40.10:FF:000025">
    <property type="entry name" value="receptor-type tyrosine-protein phosphatase U isoform X2"/>
    <property type="match status" value="1"/>
</dbReference>
<evidence type="ECO:0000256" key="16">
    <source>
        <dbReference type="ARBA" id="ARBA00023157"/>
    </source>
</evidence>
<evidence type="ECO:0000259" key="26">
    <source>
        <dbReference type="PROSITE" id="PS50055"/>
    </source>
</evidence>
<dbReference type="SUPFAM" id="SSF49899">
    <property type="entry name" value="Concanavalin A-like lectins/glucanases"/>
    <property type="match status" value="1"/>
</dbReference>
<dbReference type="SMART" id="SM00137">
    <property type="entry name" value="MAM"/>
    <property type="match status" value="1"/>
</dbReference>
<keyword evidence="5" id="KW-1003">Cell membrane</keyword>
<dbReference type="SUPFAM" id="SSF48726">
    <property type="entry name" value="Immunoglobulin"/>
    <property type="match status" value="1"/>
</dbReference>
<keyword evidence="16" id="KW-1015">Disulfide bond</keyword>
<evidence type="ECO:0000256" key="11">
    <source>
        <dbReference type="ARBA" id="ARBA00022889"/>
    </source>
</evidence>
<dbReference type="InterPro" id="IPR000242">
    <property type="entry name" value="PTP_cat"/>
</dbReference>
<dbReference type="InterPro" id="IPR036179">
    <property type="entry name" value="Ig-like_dom_sf"/>
</dbReference>
<sequence>MNTCAFLLLLAVQIYAEGIEGPTAGCTFDEDSEPSLCDFTQGEEDDFDWQLFRTQNLPYASSDLLRGSYMLVNSSQHAAGHRAQLLLQTLSENDTHCVQFSYFLYSRDGHSPGALRAYVRVNGGPLGSPVWNTSGSHGRQWHQVELAVSTFWPNEYQVLIEATVSRERRGYIAMDDIMLLTYPCYKAPHFSRLGDEEVNAGQNATFQCVASGRASEAEKFLLERHSGDVTSTALVKHLSHRRFVASFQVDSVQRNDQDLYRCVTQSSRGSGVSNFAELIVKVPPSPIAPPQLLRAGSTYLIIQLNTNSILGDGPIIRKEIEYRASQSPWSEVHGVNMVTYKLWHLDPDTEYHISVLLTRPGEGGTGPPGPPLISRTKCAEPTRALRGLTASEIQSRQLTLQWETLAYNLTRCHTYSVSLCYRYATAGGGGGHNTTVRECLAVEHNASRFTLHDLPAYHSIRVRLALANPEGKKEGREVTFQTEEDIPGGIAPESLTFTPLEDMIFLKWEEPVEPNGLITQYEISYQSIESSDPGINVPGPRRTVSKLRNETYHMFSNLHPGTTYLISVRARTTKGFGQTALTEITTNISAPMFDYGDMPSPLSETERTITVLLRPALGRGAPVSTYQVVVEEESGRKVKRELGVQDCYPLPMSHGEAQARGTPHYYTAELPPSSLPEASPFTVGDNHTYNGYWNTPLDPRKSYLVYFQAISNFRGETRINCIRIARKAACKDHRRALEVSQHSEEMGLILGVCAGGLVVLILLLGAIIIIIRKGKPVNINKTPITYRQEKSHMGSMERSFTDQSTLQEDERMALSAARMAHTCSTRSEQRSSVNESSSLLGSSPRRQCGRKGSPYHTGQLHPAVRVADLLQHINQMKTAEGYGFKQEYESFFDGWDCTKKKDKTKGRHDTLMGYDRHRVKLHPLLGDPNSDYINANYIDGYHRSNHFIATQGPKQETVYDFWRMVWQENCFSIVMITKLVEVGRVKCCKYWPDDSEMYGDIKITLLKTETLSEYTVRTFALERRGYSAKHEVRQFHFTSWPEHGVPYHATGLLAFIRRVKASTPPDAGPVVVHCSVGAGRTGCYIVLDVMLDMAECEGVVDIYNCVKTLCSRRINMIQTEEQYIFIHDAILEACLCGETAILVNEFALTYKDMLRVDSQSNSSQLREEFQTLNSVTPHLDVEECSIALLPRNREKNRSMDVLPPDRALAFLVTTEGESNNYINAALTDSFHQPAAFIVTPHPLPGTTADFWRLVFDYGCTSVVMLNQLNQSNSAWVKSGRTHEIGYMSIPTEEDDSSVVKVQGLQEGQLVVCQFQFLRWSAYRDVPDSKKAFLSLLAHVHKWQRECGDGRTVVHCLSGGGRSGTFCASTILLEMIQYQNMVDIFYSVKTLRNSKPNMVESLVGAVEYVYSCIMTLTSFPNNSTTFTCEETINKV</sequence>
<dbReference type="FunFam" id="3.90.190.10:FF:000003">
    <property type="entry name" value="receptor-type tyrosine-protein phosphatase kappa isoform X1"/>
    <property type="match status" value="1"/>
</dbReference>
<reference evidence="31" key="3">
    <citation type="submission" date="2025-09" db="UniProtKB">
        <authorList>
            <consortium name="Ensembl"/>
        </authorList>
    </citation>
    <scope>IDENTIFICATION</scope>
</reference>
<dbReference type="SUPFAM" id="SSF49265">
    <property type="entry name" value="Fibronectin type III"/>
    <property type="match status" value="2"/>
</dbReference>
<dbReference type="SMART" id="SM00404">
    <property type="entry name" value="PTPc_motif"/>
    <property type="match status" value="2"/>
</dbReference>
<dbReference type="Gene3D" id="2.60.120.200">
    <property type="match status" value="1"/>
</dbReference>
<dbReference type="GO" id="GO:0004725">
    <property type="term" value="F:protein tyrosine phosphatase activity"/>
    <property type="evidence" value="ECO:0007669"/>
    <property type="project" value="UniProtKB-EC"/>
</dbReference>
<dbReference type="FunFam" id="2.60.40.10:FF:000048">
    <property type="entry name" value="receptor-type tyrosine-protein phosphatase U isoform X1"/>
    <property type="match status" value="1"/>
</dbReference>
<dbReference type="FunFam" id="2.60.40.10:FF:000009">
    <property type="entry name" value="receptor-type tyrosine-protein phosphatase U isoform X1"/>
    <property type="match status" value="1"/>
</dbReference>
<dbReference type="PANTHER" id="PTHR24051:SF10">
    <property type="entry name" value="RECEPTOR-TYPE TYROSINE-PROTEIN PHOSPHATASE U-RELATED"/>
    <property type="match status" value="1"/>
</dbReference>
<evidence type="ECO:0000256" key="17">
    <source>
        <dbReference type="ARBA" id="ARBA00023170"/>
    </source>
</evidence>
<evidence type="ECO:0000259" key="28">
    <source>
        <dbReference type="PROSITE" id="PS50060"/>
    </source>
</evidence>
<dbReference type="PROSITE" id="PS50055">
    <property type="entry name" value="TYR_PHOSPHATASE_PTP"/>
    <property type="match status" value="2"/>
</dbReference>
<feature type="domain" description="MAM" evidence="28">
    <location>
        <begin position="24"/>
        <end position="186"/>
    </location>
</feature>
<dbReference type="Ensembl" id="ENSHHUT00000028178.1">
    <property type="protein sequence ID" value="ENSHHUP00000027104.1"/>
    <property type="gene ID" value="ENSHHUG00000016774.1"/>
</dbReference>
<dbReference type="PRINTS" id="PR00700">
    <property type="entry name" value="PRTYPHPHTASE"/>
</dbReference>
<dbReference type="Gene3D" id="2.60.40.10">
    <property type="entry name" value="Immunoglobulins"/>
    <property type="match status" value="4"/>
</dbReference>
<dbReference type="Pfam" id="PF00041">
    <property type="entry name" value="fn3"/>
    <property type="match status" value="1"/>
</dbReference>
<keyword evidence="32" id="KW-1185">Reference proteome</keyword>
<evidence type="ECO:0000256" key="4">
    <source>
        <dbReference type="ARBA" id="ARBA00013064"/>
    </source>
</evidence>
<dbReference type="Pfam" id="PF00047">
    <property type="entry name" value="ig"/>
    <property type="match status" value="1"/>
</dbReference>
<dbReference type="InterPro" id="IPR003599">
    <property type="entry name" value="Ig_sub"/>
</dbReference>
<dbReference type="InterPro" id="IPR036116">
    <property type="entry name" value="FN3_sf"/>
</dbReference>
<comment type="similarity">
    <text evidence="3">Belongs to the protein-tyrosine phosphatase family. Receptor class 2B subfamily.</text>
</comment>
<dbReference type="InterPro" id="IPR007110">
    <property type="entry name" value="Ig-like_dom"/>
</dbReference>
<dbReference type="FunFam" id="2.60.120.200:FF:000022">
    <property type="entry name" value="receptor-type tyrosine-protein phosphatase U isoform X2"/>
    <property type="match status" value="1"/>
</dbReference>
<dbReference type="InterPro" id="IPR029021">
    <property type="entry name" value="Prot-tyrosine_phosphatase-like"/>
</dbReference>
<keyword evidence="10" id="KW-0378">Hydrolase</keyword>
<feature type="transmembrane region" description="Helical" evidence="24">
    <location>
        <begin position="748"/>
        <end position="771"/>
    </location>
</feature>
<dbReference type="CDD" id="cd14632">
    <property type="entry name" value="R-PTPc-U-1"/>
    <property type="match status" value="1"/>
</dbReference>
<dbReference type="EC" id="3.1.3.48" evidence="4"/>
<dbReference type="PROSITE" id="PS00740">
    <property type="entry name" value="MAM_1"/>
    <property type="match status" value="1"/>
</dbReference>
<dbReference type="PROSITE" id="PS50056">
    <property type="entry name" value="TYR_PHOSPHATASE_2"/>
    <property type="match status" value="2"/>
</dbReference>
<evidence type="ECO:0000259" key="30">
    <source>
        <dbReference type="PROSITE" id="PS50853"/>
    </source>
</evidence>
<dbReference type="InterPro" id="IPR013320">
    <property type="entry name" value="ConA-like_dom_sf"/>
</dbReference>
<evidence type="ECO:0000256" key="7">
    <source>
        <dbReference type="ARBA" id="ARBA00022729"/>
    </source>
</evidence>
<reference evidence="31" key="2">
    <citation type="submission" date="2025-08" db="UniProtKB">
        <authorList>
            <consortium name="Ensembl"/>
        </authorList>
    </citation>
    <scope>IDENTIFICATION</scope>
</reference>
<evidence type="ECO:0000256" key="21">
    <source>
        <dbReference type="ARBA" id="ARBA00073602"/>
    </source>
</evidence>
<dbReference type="FunFam" id="3.90.190.10:FF:000014">
    <property type="entry name" value="receptor-type tyrosine-protein phosphatase U isoform X2"/>
    <property type="match status" value="1"/>
</dbReference>
<feature type="domain" description="Fibronectin type-III" evidence="30">
    <location>
        <begin position="491"/>
        <end position="591"/>
    </location>
</feature>
<evidence type="ECO:0000256" key="14">
    <source>
        <dbReference type="ARBA" id="ARBA00022989"/>
    </source>
</evidence>
<feature type="domain" description="Ig-like" evidence="29">
    <location>
        <begin position="188"/>
        <end position="273"/>
    </location>
</feature>
<dbReference type="PROSITE" id="PS50853">
    <property type="entry name" value="FN3"/>
    <property type="match status" value="3"/>
</dbReference>
<dbReference type="PANTHER" id="PTHR24051">
    <property type="entry name" value="SUSHI DOMAIN-CONTAINING PROTEIN 1"/>
    <property type="match status" value="1"/>
</dbReference>
<evidence type="ECO:0000256" key="1">
    <source>
        <dbReference type="ARBA" id="ARBA00004251"/>
    </source>
</evidence>
<dbReference type="GO" id="GO:0007155">
    <property type="term" value="P:cell adhesion"/>
    <property type="evidence" value="ECO:0007669"/>
    <property type="project" value="UniProtKB-KW"/>
</dbReference>
<keyword evidence="14 24" id="KW-1133">Transmembrane helix</keyword>
<keyword evidence="17" id="KW-0675">Receptor</keyword>
<evidence type="ECO:0000256" key="18">
    <source>
        <dbReference type="ARBA" id="ARBA00023180"/>
    </source>
</evidence>
<dbReference type="GO" id="GO:0030154">
    <property type="term" value="P:cell differentiation"/>
    <property type="evidence" value="ECO:0007669"/>
    <property type="project" value="UniProtKB-KW"/>
</dbReference>
<keyword evidence="6 24" id="KW-0812">Transmembrane</keyword>
<evidence type="ECO:0000256" key="3">
    <source>
        <dbReference type="ARBA" id="ARBA00006396"/>
    </source>
</evidence>
<keyword evidence="7 25" id="KW-0732">Signal</keyword>